<dbReference type="OrthoDB" id="7030467at2"/>
<dbReference type="EMBL" id="JASAVS010000019">
    <property type="protein sequence ID" value="MDP8085929.1"/>
    <property type="molecule type" value="Genomic_DNA"/>
</dbReference>
<reference evidence="4" key="4">
    <citation type="journal article" date="2023" name="Front. Microbiol.">
        <title>Phylogeography and host specificity of Pasteurellaceae pathogenic to sea-farmed fish in the north-east Atlantic.</title>
        <authorList>
            <person name="Gulla S."/>
            <person name="Colquhoun D.J."/>
            <person name="Olsen A.B."/>
            <person name="Spilsberg B."/>
            <person name="Lagesen K."/>
            <person name="Aakesson C.P."/>
            <person name="Strom S."/>
            <person name="Manji F."/>
            <person name="Birkbeck T.H."/>
            <person name="Nilsen H.K."/>
        </authorList>
    </citation>
    <scope>NUCLEOTIDE SEQUENCE</scope>
    <source>
        <strain evidence="4">98B1</strain>
    </source>
</reference>
<dbReference type="PANTHER" id="PTHR40588">
    <property type="entry name" value="MRNA INTERFERASE TOXIN YAFQ"/>
    <property type="match status" value="1"/>
</dbReference>
<evidence type="ECO:0000313" key="5">
    <source>
        <dbReference type="EMBL" id="SEM46702.1"/>
    </source>
</evidence>
<evidence type="ECO:0000256" key="2">
    <source>
        <dbReference type="PIRSR" id="PIRSR006156-1"/>
    </source>
</evidence>
<dbReference type="STRING" id="97481.SAMN05444853_11932"/>
<evidence type="ECO:0000256" key="1">
    <source>
        <dbReference type="ARBA" id="ARBA00022649"/>
    </source>
</evidence>
<evidence type="ECO:0000313" key="6">
    <source>
        <dbReference type="Proteomes" id="UP000198883"/>
    </source>
</evidence>
<dbReference type="EMBL" id="FOBN01000019">
    <property type="protein sequence ID" value="SEM46702.1"/>
    <property type="molecule type" value="Genomic_DNA"/>
</dbReference>
<dbReference type="InterPro" id="IPR007712">
    <property type="entry name" value="RelE/ParE_toxin"/>
</dbReference>
<dbReference type="InterPro" id="IPR035093">
    <property type="entry name" value="RelE/ParE_toxin_dom_sf"/>
</dbReference>
<dbReference type="Gene3D" id="3.30.2310.20">
    <property type="entry name" value="RelE-like"/>
    <property type="match status" value="1"/>
</dbReference>
<protein>
    <submittedName>
        <fullName evidence="3">Type II toxin-antitoxin system YafQ family toxin</fullName>
    </submittedName>
    <submittedName>
        <fullName evidence="5">mRNA interferase YafQ</fullName>
    </submittedName>
</protein>
<dbReference type="PIRSF" id="PIRSF006156">
    <property type="entry name" value="YafQ"/>
    <property type="match status" value="1"/>
</dbReference>
<dbReference type="NCBIfam" id="TIGR00053">
    <property type="entry name" value="YafQ family addiction module toxin"/>
    <property type="match status" value="1"/>
</dbReference>
<dbReference type="NCBIfam" id="TIGR02385">
    <property type="entry name" value="RelE_StbE"/>
    <property type="match status" value="1"/>
</dbReference>
<dbReference type="GO" id="GO:0004521">
    <property type="term" value="F:RNA endonuclease activity"/>
    <property type="evidence" value="ECO:0007669"/>
    <property type="project" value="TreeGrafter"/>
</dbReference>
<evidence type="ECO:0000313" key="4">
    <source>
        <dbReference type="EMBL" id="MDP8174726.1"/>
    </source>
</evidence>
<proteinExistence type="predicted"/>
<reference evidence="6" key="2">
    <citation type="submission" date="2016-10" db="EMBL/GenBank/DDBJ databases">
        <authorList>
            <person name="Varghese N."/>
            <person name="Submissions S."/>
        </authorList>
    </citation>
    <scope>NUCLEOTIDE SEQUENCE [LARGE SCALE GENOMIC DNA]</scope>
    <source>
        <strain evidence="6">DSM 24204</strain>
    </source>
</reference>
<dbReference type="Proteomes" id="UP001224812">
    <property type="component" value="Unassembled WGS sequence"/>
</dbReference>
<gene>
    <name evidence="3" type="ORF">QJT92_08350</name>
    <name evidence="4" type="ORF">QJU97_04530</name>
    <name evidence="5" type="ORF">SAMN05444853_11932</name>
</gene>
<feature type="active site" description="Proton donor" evidence="2">
    <location>
        <position position="89"/>
    </location>
</feature>
<dbReference type="Pfam" id="PF15738">
    <property type="entry name" value="YafQ_toxin"/>
    <property type="match status" value="1"/>
</dbReference>
<dbReference type="AlphaFoldDB" id="A0A1H7YKC6"/>
<sequence>MMIKKITFSKEFKRDLINISKKAPEILVSDRYIEVIYLLQNNQPLPEKYKDHSLSGNMDNYRDCHIFNDLVLIYRIEDKHLYLSRIGTHSQVFK</sequence>
<organism evidence="5 6">
    <name type="scientific">Phocoenobacter skyensis</name>
    <dbReference type="NCBI Taxonomy" id="97481"/>
    <lineage>
        <taxon>Bacteria</taxon>
        <taxon>Pseudomonadati</taxon>
        <taxon>Pseudomonadota</taxon>
        <taxon>Gammaproteobacteria</taxon>
        <taxon>Pasteurellales</taxon>
        <taxon>Pasteurellaceae</taxon>
        <taxon>Phocoenobacter</taxon>
    </lineage>
</organism>
<accession>A0A1H7YKC6</accession>
<dbReference type="GO" id="GO:0006402">
    <property type="term" value="P:mRNA catabolic process"/>
    <property type="evidence" value="ECO:0007669"/>
    <property type="project" value="TreeGrafter"/>
</dbReference>
<dbReference type="PANTHER" id="PTHR40588:SF1">
    <property type="entry name" value="MRNA INTERFERASE TOXIN YAFQ"/>
    <property type="match status" value="1"/>
</dbReference>
<dbReference type="RefSeq" id="WP_090922539.1">
    <property type="nucleotide sequence ID" value="NZ_JASAYT010000011.1"/>
</dbReference>
<evidence type="ECO:0000313" key="7">
    <source>
        <dbReference type="Proteomes" id="UP001224812"/>
    </source>
</evidence>
<dbReference type="Proteomes" id="UP000198883">
    <property type="component" value="Unassembled WGS sequence"/>
</dbReference>
<dbReference type="Proteomes" id="UP001231736">
    <property type="component" value="Unassembled WGS sequence"/>
</dbReference>
<keyword evidence="7" id="KW-1185">Reference proteome</keyword>
<dbReference type="EMBL" id="JASAYT010000011">
    <property type="protein sequence ID" value="MDP8174726.1"/>
    <property type="molecule type" value="Genomic_DNA"/>
</dbReference>
<name>A0A1H7YKC6_9PAST</name>
<keyword evidence="1" id="KW-1277">Toxin-antitoxin system</keyword>
<dbReference type="GO" id="GO:0006415">
    <property type="term" value="P:translational termination"/>
    <property type="evidence" value="ECO:0007669"/>
    <property type="project" value="TreeGrafter"/>
</dbReference>
<reference evidence="3 7" key="3">
    <citation type="journal article" date="2023" name="Front. Microbiol.">
        <title>Phylogeography and host specificity of Pasteurellaceae pathogenic to sea-farmed fish in the north-east Atlantic.</title>
        <authorList>
            <person name="Gulla S."/>
            <person name="Colquhoun D.J."/>
            <person name="Olsen A.B."/>
            <person name="Spilsberg B."/>
            <person name="Lagesen K."/>
            <person name="Aakesson C.P."/>
            <person name="Strom S."/>
            <person name="Manji F."/>
            <person name="Birkbeck T.H."/>
            <person name="Nilsen H.K."/>
        </authorList>
    </citation>
    <scope>NUCLEOTIDE SEQUENCE [LARGE SCALE GENOMIC DNA]</scope>
    <source>
        <strain evidence="3 7">VIO11850</strain>
    </source>
</reference>
<reference evidence="5" key="1">
    <citation type="submission" date="2016-10" db="EMBL/GenBank/DDBJ databases">
        <authorList>
            <person name="de Groot N.N."/>
        </authorList>
    </citation>
    <scope>NUCLEOTIDE SEQUENCE [LARGE SCALE GENOMIC DNA]</scope>
    <source>
        <strain evidence="5">DSM 24204</strain>
    </source>
</reference>
<dbReference type="SUPFAM" id="SSF143011">
    <property type="entry name" value="RelE-like"/>
    <property type="match status" value="1"/>
</dbReference>
<dbReference type="InterPro" id="IPR004386">
    <property type="entry name" value="Toxin_YafQ-like"/>
</dbReference>
<evidence type="ECO:0000313" key="3">
    <source>
        <dbReference type="EMBL" id="MDP8085929.1"/>
    </source>
</evidence>